<keyword evidence="6" id="KW-1185">Reference proteome</keyword>
<dbReference type="InterPro" id="IPR033162">
    <property type="entry name" value="TBCD"/>
</dbReference>
<dbReference type="InterPro" id="IPR058033">
    <property type="entry name" value="ARM_TBCD_2nd"/>
</dbReference>
<dbReference type="EMBL" id="MU155240">
    <property type="protein sequence ID" value="KAF9478191.1"/>
    <property type="molecule type" value="Genomic_DNA"/>
</dbReference>
<dbReference type="Pfam" id="PF23579">
    <property type="entry name" value="ARM_TBCD"/>
    <property type="match status" value="1"/>
</dbReference>
<dbReference type="PANTHER" id="PTHR12658">
    <property type="entry name" value="BETA-TUBULIN COFACTOR D"/>
    <property type="match status" value="1"/>
</dbReference>
<reference evidence="5" key="1">
    <citation type="submission" date="2020-11" db="EMBL/GenBank/DDBJ databases">
        <authorList>
            <consortium name="DOE Joint Genome Institute"/>
            <person name="Ahrendt S."/>
            <person name="Riley R."/>
            <person name="Andreopoulos W."/>
            <person name="Labutti K."/>
            <person name="Pangilinan J."/>
            <person name="Ruiz-Duenas F.J."/>
            <person name="Barrasa J.M."/>
            <person name="Sanchez-Garcia M."/>
            <person name="Camarero S."/>
            <person name="Miyauchi S."/>
            <person name="Serrano A."/>
            <person name="Linde D."/>
            <person name="Babiker R."/>
            <person name="Drula E."/>
            <person name="Ayuso-Fernandez I."/>
            <person name="Pacheco R."/>
            <person name="Padilla G."/>
            <person name="Ferreira P."/>
            <person name="Barriuso J."/>
            <person name="Kellner H."/>
            <person name="Castanera R."/>
            <person name="Alfaro M."/>
            <person name="Ramirez L."/>
            <person name="Pisabarro A.G."/>
            <person name="Kuo A."/>
            <person name="Tritt A."/>
            <person name="Lipzen A."/>
            <person name="He G."/>
            <person name="Yan M."/>
            <person name="Ng V."/>
            <person name="Cullen D."/>
            <person name="Martin F."/>
            <person name="Rosso M.-N."/>
            <person name="Henrissat B."/>
            <person name="Hibbett D."/>
            <person name="Martinez A.T."/>
            <person name="Grigoriev I.V."/>
        </authorList>
    </citation>
    <scope>NUCLEOTIDE SEQUENCE</scope>
    <source>
        <strain evidence="5">CIRM-BRFM 674</strain>
    </source>
</reference>
<evidence type="ECO:0000256" key="1">
    <source>
        <dbReference type="ARBA" id="ARBA00023186"/>
    </source>
</evidence>
<evidence type="ECO:0000259" key="3">
    <source>
        <dbReference type="Pfam" id="PF12612"/>
    </source>
</evidence>
<evidence type="ECO:0000313" key="5">
    <source>
        <dbReference type="EMBL" id="KAF9478191.1"/>
    </source>
</evidence>
<dbReference type="AlphaFoldDB" id="A0A9P6CSG2"/>
<gene>
    <name evidence="5" type="ORF">BDN70DRAFT_913757</name>
</gene>
<dbReference type="GO" id="GO:0007023">
    <property type="term" value="P:post-chaperonin tubulin folding pathway"/>
    <property type="evidence" value="ECO:0007669"/>
    <property type="project" value="InterPro"/>
</dbReference>
<dbReference type="Pfam" id="PF12612">
    <property type="entry name" value="TFCD_C"/>
    <property type="match status" value="1"/>
</dbReference>
<keyword evidence="1" id="KW-0143">Chaperone</keyword>
<dbReference type="GO" id="GO:0048487">
    <property type="term" value="F:beta-tubulin binding"/>
    <property type="evidence" value="ECO:0007669"/>
    <property type="project" value="InterPro"/>
</dbReference>
<feature type="non-terminal residue" evidence="5">
    <location>
        <position position="1123"/>
    </location>
</feature>
<dbReference type="SUPFAM" id="SSF48371">
    <property type="entry name" value="ARM repeat"/>
    <property type="match status" value="1"/>
</dbReference>
<name>A0A9P6CSG2_9AGAR</name>
<dbReference type="InterPro" id="IPR022577">
    <property type="entry name" value="TBCD_C"/>
</dbReference>
<dbReference type="InterPro" id="IPR021133">
    <property type="entry name" value="HEAT_type_2"/>
</dbReference>
<dbReference type="InterPro" id="IPR016024">
    <property type="entry name" value="ARM-type_fold"/>
</dbReference>
<dbReference type="PROSITE" id="PS50077">
    <property type="entry name" value="HEAT_REPEAT"/>
    <property type="match status" value="1"/>
</dbReference>
<dbReference type="GO" id="GO:0000226">
    <property type="term" value="P:microtubule cytoskeleton organization"/>
    <property type="evidence" value="ECO:0007669"/>
    <property type="project" value="TreeGrafter"/>
</dbReference>
<evidence type="ECO:0000313" key="6">
    <source>
        <dbReference type="Proteomes" id="UP000807469"/>
    </source>
</evidence>
<evidence type="ECO:0000256" key="2">
    <source>
        <dbReference type="PROSITE-ProRule" id="PRU00103"/>
    </source>
</evidence>
<dbReference type="Pfam" id="PF25767">
    <property type="entry name" value="ARM_TBCD_2nd"/>
    <property type="match status" value="1"/>
</dbReference>
<sequence length="1123" mass="125494">MADEDTPLLATFESLGELRSLQQTLLDLPWDEAPPDGERDEESQSFQKFSVLLDAYQEQPYLLDPFLEGLIAPVVERLKEFARASIANPDYKYNPWRACTISQILYRYVKFRGYKTITRFFPHEITDLSIALKFMQQPQALTQHSFLWSMRYVTMLWLYMICIIPFDLAQFDEPDSIGKTASDLEAVAKQYLGTSGLEREAAALLLSRLYMRKDTSTGFHEFVVWSHSHLANNSNDVFMAIGILQVICEVVKSGSAEQTHSELPSLLSISRVIQHSLANNTLVRRYKSKLVARIALRLLPASSGTSRRQARTLLSKEGQPSIDTVVHDVEVPPEVEEILELIFEALQDKNTIVRWSAAKGVARIAERLPKDFCDQVLETVLGLFEIHSIAGASLYDLPAIAEGTWHGACLACAEIARRSLIGPDHLPQLIEWLSKALYFDLRKGAHSIGSNVRDAAAYVLWALARTQDQSALIPHATNLARRLATVALYDREIHIRRAASAAFQEHVGRTSLFPHGIDVLGKTDFYAVSIRKNAFLVAAPQVAEHAEYRYFLFNHLIDVVLRHWDISMRELGSQSLQLICSHDVNVLAPRAIEKIVPLMESLDLADVHGGLCALSEIAIAYKENVKDRVELEDHLRNVFKHLKHVPQSALTTTRNELIVSAACRLVANSITVTEINLGEKSSVPGWRKIVDIGLKHRVPGVQENAADAMAALTHLTDCTEDITRLIKELKRGTPIMQQSLALVLSVINYDTHPKSFPQAAACLLDTLKPVSKANIETRRNCIQALPRIMTLVSSDLTSFMSSEMVVSFLDALLAALDDYTIDERGDVGSWARIASIQGLTTISVLLFRVAGSIPNFEEFLSPEKYCSIAAGLLKQGVERLDNVRQTAGVCFVTLLKLPLPSIAGADRWRLPALPLLQELFLGSDDTGWHEGAWLFPRAMRLLEIPEYRKHVLAGIVISVGSKTDSTQKPITSALTDFAEGLPLTRTPTSSYSLIELADDLINHAKSHINSNVVVVPVLQAFTVLLEADVFRHIVDEPAGLHSVQALLAMTSRNVDKLKSIQRIHESMKIITNLLTFDQIRAGNASLLSNFLTHPFPKVRRFFFRNFSNLPKDNRCDRILQNIF</sequence>
<dbReference type="OrthoDB" id="1735853at2759"/>
<protein>
    <submittedName>
        <fullName evidence="5">ARM repeat-containing protein</fullName>
    </submittedName>
</protein>
<feature type="repeat" description="HEAT" evidence="2">
    <location>
        <begin position="338"/>
        <end position="375"/>
    </location>
</feature>
<dbReference type="Proteomes" id="UP000807469">
    <property type="component" value="Unassembled WGS sequence"/>
</dbReference>
<organism evidence="5 6">
    <name type="scientific">Pholiota conissans</name>
    <dbReference type="NCBI Taxonomy" id="109636"/>
    <lineage>
        <taxon>Eukaryota</taxon>
        <taxon>Fungi</taxon>
        <taxon>Dikarya</taxon>
        <taxon>Basidiomycota</taxon>
        <taxon>Agaricomycotina</taxon>
        <taxon>Agaricomycetes</taxon>
        <taxon>Agaricomycetidae</taxon>
        <taxon>Agaricales</taxon>
        <taxon>Agaricineae</taxon>
        <taxon>Strophariaceae</taxon>
        <taxon>Pholiota</taxon>
    </lineage>
</organism>
<dbReference type="PANTHER" id="PTHR12658:SF0">
    <property type="entry name" value="TUBULIN-SPECIFIC CHAPERONE D"/>
    <property type="match status" value="1"/>
</dbReference>
<dbReference type="InterPro" id="IPR011989">
    <property type="entry name" value="ARM-like"/>
</dbReference>
<dbReference type="GO" id="GO:0005096">
    <property type="term" value="F:GTPase activator activity"/>
    <property type="evidence" value="ECO:0007669"/>
    <property type="project" value="InterPro"/>
</dbReference>
<proteinExistence type="predicted"/>
<dbReference type="Gene3D" id="1.25.10.10">
    <property type="entry name" value="Leucine-rich Repeat Variant"/>
    <property type="match status" value="2"/>
</dbReference>
<comment type="caution">
    <text evidence="5">The sequence shown here is derived from an EMBL/GenBank/DDBJ whole genome shotgun (WGS) entry which is preliminary data.</text>
</comment>
<accession>A0A9P6CSG2</accession>
<dbReference type="GO" id="GO:0007021">
    <property type="term" value="P:tubulin complex assembly"/>
    <property type="evidence" value="ECO:0007669"/>
    <property type="project" value="InterPro"/>
</dbReference>
<feature type="domain" description="Tubulin-folding cofactor D ARM repeats" evidence="4">
    <location>
        <begin position="275"/>
        <end position="517"/>
    </location>
</feature>
<feature type="domain" description="Tubulin-folding cofactor D C-terminal" evidence="3">
    <location>
        <begin position="867"/>
        <end position="1062"/>
    </location>
</feature>
<evidence type="ECO:0000259" key="4">
    <source>
        <dbReference type="Pfam" id="PF25767"/>
    </source>
</evidence>